<reference evidence="1" key="1">
    <citation type="submission" date="2023-02" db="EMBL/GenBank/DDBJ databases">
        <title>Georgenia sp.10Sc9-8, isolated from a soil sample collected from the Taklamakan desert.</title>
        <authorList>
            <person name="Liu S."/>
        </authorList>
    </citation>
    <scope>NUCLEOTIDE SEQUENCE</scope>
    <source>
        <strain evidence="1">10Sc9-8</strain>
    </source>
</reference>
<gene>
    <name evidence="1" type="ORF">PU560_10280</name>
</gene>
<organism evidence="1 2">
    <name type="scientific">Georgenia halotolerans</name>
    <dbReference type="NCBI Taxonomy" id="3028317"/>
    <lineage>
        <taxon>Bacteria</taxon>
        <taxon>Bacillati</taxon>
        <taxon>Actinomycetota</taxon>
        <taxon>Actinomycetes</taxon>
        <taxon>Micrococcales</taxon>
        <taxon>Bogoriellaceae</taxon>
        <taxon>Georgenia</taxon>
    </lineage>
</organism>
<comment type="caution">
    <text evidence="1">The sequence shown here is derived from an EMBL/GenBank/DDBJ whole genome shotgun (WGS) entry which is preliminary data.</text>
</comment>
<accession>A0ABT5TXS4</accession>
<dbReference type="EMBL" id="JARACI010000990">
    <property type="protein sequence ID" value="MDD9206850.1"/>
    <property type="molecule type" value="Genomic_DNA"/>
</dbReference>
<dbReference type="Proteomes" id="UP001165561">
    <property type="component" value="Unassembled WGS sequence"/>
</dbReference>
<dbReference type="Pfam" id="PF18986">
    <property type="entry name" value="DUF5719"/>
    <property type="match status" value="1"/>
</dbReference>
<evidence type="ECO:0000313" key="2">
    <source>
        <dbReference type="Proteomes" id="UP001165561"/>
    </source>
</evidence>
<dbReference type="InterPro" id="IPR043777">
    <property type="entry name" value="DUF5719"/>
</dbReference>
<proteinExistence type="predicted"/>
<name>A0ABT5TXS4_9MICO</name>
<protein>
    <submittedName>
        <fullName evidence="1">DUF5719 family protein</fullName>
    </submittedName>
</protein>
<sequence>MGSESVPRRSRPLVRRVGAVVSAVLLLGATAGVVLAGESVPVPGAREVPPPRVAVPATTTTLACAGAPSLVAGEGMAVDPALEPGDVQTTTRVRALTLPRAEGAAPAATYAPLDGQEEELDDTGTLRLLDAETEEPGTLRAEPAGDRRALATGATVARTDAGDLRGLLATPCLGPGTSTWLVGGSTETGSSAELVLSNTGLTPATVDLAAWGSTGPLGATRASGILVPPQSQERVLLEGTVDADPHLALRVDVTGGAVAASVQTHEMTGVVPAGLASVVPAAPPATELTVPGVVLTEQDAASSALRVVNPGQEAAEVRVVLLGPDGRSPVGGAESVVVEPGGVHDVSLAGVEPGSYGVNVVSDVPVTAGALVTRVGEPGALDPDIPPTDRAWSAAAEPLTSGTVTVPDALPGTSALVVTNPSGWTQTVTVQPMNARNRQEEAVLEVPSWSTVRWVVRGGDVAGLRLTAESEAESADPGVVASLVLTAEADDGELISVLPVLEDPEDAEAVPVDLG</sequence>
<evidence type="ECO:0000313" key="1">
    <source>
        <dbReference type="EMBL" id="MDD9206850.1"/>
    </source>
</evidence>
<keyword evidence="2" id="KW-1185">Reference proteome</keyword>